<dbReference type="EMBL" id="CATOUU010000743">
    <property type="protein sequence ID" value="CAI9945323.1"/>
    <property type="molecule type" value="Genomic_DNA"/>
</dbReference>
<evidence type="ECO:0000313" key="2">
    <source>
        <dbReference type="EMBL" id="CAL6077022.1"/>
    </source>
</evidence>
<keyword evidence="3" id="KW-1185">Reference proteome</keyword>
<sequence>MTMIPMIGDNIVSMTSVNLSAPPFSLPLAYQPIYMKYVNIIPFICASRPDKNFCIQIAYGLMQNEFVLFNSRLRTKINVRYQGAVQQFDQTIRFIFKQIRSTQQSDCFSSSKITFYDQSIRIQAQPGACAKCSVNYFQQIGIVYNKVMLRISIILNEDHSGLTYFNDFEVSTEIFGKSIDQIIKCDMMSDQRACQEDMPLIVKQLQQNSTINFVFVLKLDDILVYRAIYRNCITINIKGANIYLQ</sequence>
<dbReference type="Proteomes" id="UP001642409">
    <property type="component" value="Unassembled WGS sequence"/>
</dbReference>
<evidence type="ECO:0000313" key="1">
    <source>
        <dbReference type="EMBL" id="CAI9945323.1"/>
    </source>
</evidence>
<evidence type="ECO:0000313" key="3">
    <source>
        <dbReference type="Proteomes" id="UP001642409"/>
    </source>
</evidence>
<protein>
    <submittedName>
        <fullName evidence="1">Uncharacterized protein</fullName>
    </submittedName>
</protein>
<reference evidence="1" key="1">
    <citation type="submission" date="2023-06" db="EMBL/GenBank/DDBJ databases">
        <authorList>
            <person name="Kurt Z."/>
        </authorList>
    </citation>
    <scope>NUCLEOTIDE SEQUENCE</scope>
</reference>
<name>A0AA86PUP2_9EUKA</name>
<proteinExistence type="predicted"/>
<reference evidence="2 3" key="2">
    <citation type="submission" date="2024-07" db="EMBL/GenBank/DDBJ databases">
        <authorList>
            <person name="Akdeniz Z."/>
        </authorList>
    </citation>
    <scope>NUCLEOTIDE SEQUENCE [LARGE SCALE GENOMIC DNA]</scope>
</reference>
<gene>
    <name evidence="1" type="ORF">HINF_LOCUS32968</name>
    <name evidence="2" type="ORF">HINF_LOCUS57969</name>
</gene>
<dbReference type="AlphaFoldDB" id="A0AA86PUP2"/>
<accession>A0AA86PUP2</accession>
<organism evidence="1">
    <name type="scientific">Hexamita inflata</name>
    <dbReference type="NCBI Taxonomy" id="28002"/>
    <lineage>
        <taxon>Eukaryota</taxon>
        <taxon>Metamonada</taxon>
        <taxon>Diplomonadida</taxon>
        <taxon>Hexamitidae</taxon>
        <taxon>Hexamitinae</taxon>
        <taxon>Hexamita</taxon>
    </lineage>
</organism>
<dbReference type="EMBL" id="CAXDID020000323">
    <property type="protein sequence ID" value="CAL6077022.1"/>
    <property type="molecule type" value="Genomic_DNA"/>
</dbReference>
<comment type="caution">
    <text evidence="1">The sequence shown here is derived from an EMBL/GenBank/DDBJ whole genome shotgun (WGS) entry which is preliminary data.</text>
</comment>